<comment type="caution">
    <text evidence="2">The sequence shown here is derived from an EMBL/GenBank/DDBJ whole genome shotgun (WGS) entry which is preliminary data.</text>
</comment>
<name>A0ABS2ZJY0_9BACL</name>
<evidence type="ECO:0000313" key="3">
    <source>
        <dbReference type="Proteomes" id="UP001296923"/>
    </source>
</evidence>
<accession>A0ABS2ZJY0</accession>
<dbReference type="Proteomes" id="UP001296923">
    <property type="component" value="Unassembled WGS sequence"/>
</dbReference>
<sequence length="53" mass="6137">MVILTGIVSLIFMCVSILYLSSFTISLQEKSGRSKKKKDDKDHFRYLFDVYGD</sequence>
<protein>
    <submittedName>
        <fullName evidence="2">Uncharacterized protein</fullName>
    </submittedName>
</protein>
<evidence type="ECO:0000256" key="1">
    <source>
        <dbReference type="SAM" id="Phobius"/>
    </source>
</evidence>
<keyword evidence="1" id="KW-0472">Membrane</keyword>
<keyword evidence="1" id="KW-0812">Transmembrane</keyword>
<gene>
    <name evidence="2" type="ORF">JYA63_02760</name>
</gene>
<proteinExistence type="predicted"/>
<reference evidence="2 3" key="1">
    <citation type="submission" date="2021-01" db="EMBL/GenBank/DDBJ databases">
        <title>Genome Sequencing of Type Strains.</title>
        <authorList>
            <person name="Lemaire J.F."/>
            <person name="Inderbitzin P."/>
            <person name="Collins S.B."/>
            <person name="Wespe N."/>
            <person name="Knight-Connoni V."/>
        </authorList>
    </citation>
    <scope>NUCLEOTIDE SEQUENCE [LARGE SCALE GENOMIC DNA]</scope>
    <source>
        <strain evidence="2 3">DSM 23009</strain>
    </source>
</reference>
<evidence type="ECO:0000313" key="2">
    <source>
        <dbReference type="EMBL" id="MBN3553181.1"/>
    </source>
</evidence>
<keyword evidence="3" id="KW-1185">Reference proteome</keyword>
<dbReference type="RefSeq" id="WP_205724412.1">
    <property type="nucleotide sequence ID" value="NZ_JAFHKR010000036.1"/>
</dbReference>
<keyword evidence="1" id="KW-1133">Transmembrane helix</keyword>
<organism evidence="2 3">
    <name type="scientific">Fictibacillus nanhaiensis</name>
    <dbReference type="NCBI Taxonomy" id="742169"/>
    <lineage>
        <taxon>Bacteria</taxon>
        <taxon>Bacillati</taxon>
        <taxon>Bacillota</taxon>
        <taxon>Bacilli</taxon>
        <taxon>Bacillales</taxon>
        <taxon>Fictibacillaceae</taxon>
        <taxon>Fictibacillus</taxon>
    </lineage>
</organism>
<feature type="transmembrane region" description="Helical" evidence="1">
    <location>
        <begin position="6"/>
        <end position="27"/>
    </location>
</feature>
<dbReference type="EMBL" id="JAFHKR010000036">
    <property type="protein sequence ID" value="MBN3553181.1"/>
    <property type="molecule type" value="Genomic_DNA"/>
</dbReference>